<dbReference type="Proteomes" id="UP001221217">
    <property type="component" value="Unassembled WGS sequence"/>
</dbReference>
<comment type="caution">
    <text evidence="9">The sequence shown here is derived from an EMBL/GenBank/DDBJ whole genome shotgun (WGS) entry which is preliminary data.</text>
</comment>
<evidence type="ECO:0000256" key="1">
    <source>
        <dbReference type="ARBA" id="ARBA00022490"/>
    </source>
</evidence>
<evidence type="ECO:0000259" key="8">
    <source>
        <dbReference type="Pfam" id="PF02463"/>
    </source>
</evidence>
<dbReference type="GO" id="GO:0007062">
    <property type="term" value="P:sister chromatid cohesion"/>
    <property type="evidence" value="ECO:0007669"/>
    <property type="project" value="InterPro"/>
</dbReference>
<feature type="binding site" evidence="7">
    <location>
        <begin position="32"/>
        <end position="39"/>
    </location>
    <ligand>
        <name>ATP</name>
        <dbReference type="ChEBI" id="CHEBI:30616"/>
    </ligand>
</feature>
<feature type="coiled-coil region" evidence="7">
    <location>
        <begin position="241"/>
        <end position="282"/>
    </location>
</feature>
<feature type="coiled-coil region" evidence="7">
    <location>
        <begin position="521"/>
        <end position="681"/>
    </location>
</feature>
<dbReference type="Gene3D" id="3.40.50.300">
    <property type="entry name" value="P-loop containing nucleotide triphosphate hydrolases"/>
    <property type="match status" value="2"/>
</dbReference>
<keyword evidence="1 7" id="KW-0963">Cytoplasm</keyword>
<dbReference type="InterPro" id="IPR024704">
    <property type="entry name" value="SMC"/>
</dbReference>
<evidence type="ECO:0000256" key="5">
    <source>
        <dbReference type="ARBA" id="ARBA00023067"/>
    </source>
</evidence>
<dbReference type="InterPro" id="IPR003395">
    <property type="entry name" value="RecF/RecN/SMC_N"/>
</dbReference>
<dbReference type="AlphaFoldDB" id="A0AAJ1IDI3"/>
<evidence type="ECO:0000256" key="7">
    <source>
        <dbReference type="HAMAP-Rule" id="MF_01894"/>
    </source>
</evidence>
<dbReference type="GO" id="GO:0006260">
    <property type="term" value="P:DNA replication"/>
    <property type="evidence" value="ECO:0007669"/>
    <property type="project" value="UniProtKB-UniRule"/>
</dbReference>
<keyword evidence="5" id="KW-0226">DNA condensation</keyword>
<comment type="function">
    <text evidence="7">Required for chromosome condensation and partitioning.</text>
</comment>
<reference evidence="9 10" key="1">
    <citation type="submission" date="2022-12" db="EMBL/GenBank/DDBJ databases">
        <title>Metagenome assembled genome from gulf of manar.</title>
        <authorList>
            <person name="Kohli P."/>
            <person name="Pk S."/>
            <person name="Venkata Ramana C."/>
            <person name="Sasikala C."/>
        </authorList>
    </citation>
    <scope>NUCLEOTIDE SEQUENCE [LARGE SCALE GENOMIC DNA]</scope>
    <source>
        <strain evidence="9">JB008</strain>
    </source>
</reference>
<comment type="domain">
    <text evidence="7">Contains large globular domains required for ATP hydrolysis at each terminus and a third globular domain forming a flexible hinge near the middle of the molecule. These domains are separated by coiled-coil structures.</text>
</comment>
<dbReference type="GO" id="GO:0005737">
    <property type="term" value="C:cytoplasm"/>
    <property type="evidence" value="ECO:0007669"/>
    <property type="project" value="UniProtKB-SubCell"/>
</dbReference>
<evidence type="ECO:0000313" key="10">
    <source>
        <dbReference type="Proteomes" id="UP001221217"/>
    </source>
</evidence>
<dbReference type="SUPFAM" id="SSF52540">
    <property type="entry name" value="P-loop containing nucleoside triphosphate hydrolases"/>
    <property type="match status" value="1"/>
</dbReference>
<feature type="domain" description="RecF/RecN/SMC N-terminal" evidence="8">
    <location>
        <begin position="2"/>
        <end position="916"/>
    </location>
</feature>
<dbReference type="InterPro" id="IPR027417">
    <property type="entry name" value="P-loop_NTPase"/>
</dbReference>
<organism evidence="9 10">
    <name type="scientific">Candidatus Thalassospirochaeta sargassi</name>
    <dbReference type="NCBI Taxonomy" id="3119039"/>
    <lineage>
        <taxon>Bacteria</taxon>
        <taxon>Pseudomonadati</taxon>
        <taxon>Spirochaetota</taxon>
        <taxon>Spirochaetia</taxon>
        <taxon>Spirochaetales</taxon>
        <taxon>Spirochaetaceae</taxon>
        <taxon>Candidatus Thalassospirochaeta</taxon>
    </lineage>
</organism>
<comment type="similarity">
    <text evidence="7">Belongs to the SMC family.</text>
</comment>
<dbReference type="Pfam" id="PF02463">
    <property type="entry name" value="SMC_N"/>
    <property type="match status" value="1"/>
</dbReference>
<protein>
    <recommendedName>
        <fullName evidence="7">Chromosome partition protein Smc</fullName>
    </recommendedName>
</protein>
<feature type="coiled-coil region" evidence="7">
    <location>
        <begin position="711"/>
        <end position="776"/>
    </location>
</feature>
<keyword evidence="4 7" id="KW-0175">Coiled coil</keyword>
<evidence type="ECO:0000313" key="9">
    <source>
        <dbReference type="EMBL" id="MDC7225822.1"/>
    </source>
</evidence>
<dbReference type="InterPro" id="IPR050308">
    <property type="entry name" value="MukB/SMC"/>
</dbReference>
<evidence type="ECO:0000256" key="3">
    <source>
        <dbReference type="ARBA" id="ARBA00022840"/>
    </source>
</evidence>
<proteinExistence type="inferred from homology"/>
<name>A0AAJ1IDI3_9SPIO</name>
<keyword evidence="2 7" id="KW-0547">Nucleotide-binding</keyword>
<comment type="subcellular location">
    <subcellularLocation>
        <location evidence="7">Cytoplasm</location>
    </subcellularLocation>
</comment>
<accession>A0AAJ1IDI3</accession>
<dbReference type="PIRSF" id="PIRSF005719">
    <property type="entry name" value="SMC"/>
    <property type="match status" value="1"/>
</dbReference>
<dbReference type="GO" id="GO:0030261">
    <property type="term" value="P:chromosome condensation"/>
    <property type="evidence" value="ECO:0007669"/>
    <property type="project" value="UniProtKB-KW"/>
</dbReference>
<dbReference type="HAMAP" id="MF_01894">
    <property type="entry name" value="Smc_prok"/>
    <property type="match status" value="1"/>
</dbReference>
<dbReference type="GO" id="GO:0005524">
    <property type="term" value="F:ATP binding"/>
    <property type="evidence" value="ECO:0007669"/>
    <property type="project" value="UniProtKB-UniRule"/>
</dbReference>
<dbReference type="Gene3D" id="1.10.287.1490">
    <property type="match status" value="1"/>
</dbReference>
<evidence type="ECO:0000256" key="2">
    <source>
        <dbReference type="ARBA" id="ARBA00022741"/>
    </source>
</evidence>
<gene>
    <name evidence="7" type="primary">smc</name>
    <name evidence="9" type="ORF">PQJ61_03545</name>
</gene>
<dbReference type="GO" id="GO:0016887">
    <property type="term" value="F:ATP hydrolysis activity"/>
    <property type="evidence" value="ECO:0007669"/>
    <property type="project" value="InterPro"/>
</dbReference>
<evidence type="ECO:0000256" key="4">
    <source>
        <dbReference type="ARBA" id="ARBA00023054"/>
    </source>
</evidence>
<sequence length="939" mass="108369">MFLKSVEIFGFKSFADRTVIEFSEGISALLGPNGCGKSNVVDSIKWVLGEQSSKTLRAEKMEDVIFNGTENRKALNVAEVTLLISNEAGILELDIPEISVKRRLYRSGDSEYFINNTQVRLKELRELFFDTGIGKTSYSIMEQGKIDQILSNKPEERRYLFEEAAGITKYKMRGAEAERKLARTEENMRQVESILSEVKRSHDSLKIQADKTIKYRELKNLVFDAELDLQLLKLRGILESSNKADEKLKTREEDKKKLTDEIDNINESLEENLDLVNNMESDLIESQKELYGIDLEKTGKESQERMLSERRVEITKQAESCIAREKNLNARIEAVNNQIKERNNELKESAKRVKETEINIEGFEKSIETAAARISENEKSITDAERRADDGENTQVELQDELRQITDDIVNQLDTRLKETGYSLSERKQAEERFNSLLEKLRIHLEGKKNFFDDAAKTSVYSEEPARLVEAALSSVSEGVSRIEDIRTAFNEYKETIPAFIDEFLAPEGIIVKKRDIDNRLEENRSMIQSMREKARELREENKALNKKIDEYRKTLEDLKMTKVRMESKLNTVRDAIKRNERELSEQQGLLVENRNDLESCNSRLENIGKQLKQIEKEKAELQKKEQKLRKELERLENGISKRNVDMKSREKKLKTKMENLGKIQQQIEMLRIEISNFKVEIKNVYDNFRDRHSRDLSDYDSKMYELPGEIKEYRERLSKKKDELKSLGSVNLMAPEEYEEVRERYEFLNNQITDLNQARDDLKQITDQIRTESTELFIETYNNIRKNFHIMFRRMFGGGRAELKLIEPEHVLTSGIEIYAQPPGKKLENIALLSGGERSLTAVAMLFATYMVKPSPFCILDEIDAALDEANVGRFVNTLVEFGKKSQFIVITHNKKTVTGAGAMLGVTMEESGVSKAVSIRLDNTNEKSPDQEEAGVR</sequence>
<dbReference type="PANTHER" id="PTHR42963:SF1">
    <property type="entry name" value="DUF4476 DOMAIN-CONTAINING PROTEIN"/>
    <property type="match status" value="1"/>
</dbReference>
<comment type="subunit">
    <text evidence="7">Homodimer.</text>
</comment>
<feature type="coiled-coil region" evidence="7">
    <location>
        <begin position="322"/>
        <end position="401"/>
    </location>
</feature>
<dbReference type="EMBL" id="JAQQAL010000010">
    <property type="protein sequence ID" value="MDC7225822.1"/>
    <property type="molecule type" value="Genomic_DNA"/>
</dbReference>
<keyword evidence="3 7" id="KW-0067">ATP-binding</keyword>
<feature type="coiled-coil region" evidence="7">
    <location>
        <begin position="167"/>
        <end position="201"/>
    </location>
</feature>
<dbReference type="PANTHER" id="PTHR42963">
    <property type="entry name" value="CHROMOSOME PARTITION PROTEIN MUKB"/>
    <property type="match status" value="1"/>
</dbReference>
<dbReference type="GO" id="GO:0003677">
    <property type="term" value="F:DNA binding"/>
    <property type="evidence" value="ECO:0007669"/>
    <property type="project" value="UniProtKB-UniRule"/>
</dbReference>
<keyword evidence="6 7" id="KW-0238">DNA-binding</keyword>
<evidence type="ECO:0000256" key="6">
    <source>
        <dbReference type="ARBA" id="ARBA00023125"/>
    </source>
</evidence>
<dbReference type="GO" id="GO:0007059">
    <property type="term" value="P:chromosome segregation"/>
    <property type="evidence" value="ECO:0007669"/>
    <property type="project" value="UniProtKB-UniRule"/>
</dbReference>
<dbReference type="InterPro" id="IPR011890">
    <property type="entry name" value="SMC_prok"/>
</dbReference>